<reference evidence="1" key="1">
    <citation type="journal article" date="2020" name="mSystems">
        <title>Genome- and Community-Level Interaction Insights into Carbon Utilization and Element Cycling Functions of Hydrothermarchaeota in Hydrothermal Sediment.</title>
        <authorList>
            <person name="Zhou Z."/>
            <person name="Liu Y."/>
            <person name="Xu W."/>
            <person name="Pan J."/>
            <person name="Luo Z.H."/>
            <person name="Li M."/>
        </authorList>
    </citation>
    <scope>NUCLEOTIDE SEQUENCE [LARGE SCALE GENOMIC DNA]</scope>
    <source>
        <strain evidence="1">SpSt-618</strain>
        <strain evidence="2">SpSt-657</strain>
    </source>
</reference>
<protein>
    <submittedName>
        <fullName evidence="1">Uncharacterized protein</fullName>
    </submittedName>
</protein>
<evidence type="ECO:0000313" key="1">
    <source>
        <dbReference type="EMBL" id="HGN37499.1"/>
    </source>
</evidence>
<accession>A0A7J3I9Q1</accession>
<comment type="caution">
    <text evidence="1">The sequence shown here is derived from an EMBL/GenBank/DDBJ whole genome shotgun (WGS) entry which is preliminary data.</text>
</comment>
<proteinExistence type="predicted"/>
<gene>
    <name evidence="1" type="ORF">ENT87_08145</name>
    <name evidence="2" type="ORF">ENU30_03865</name>
</gene>
<organism evidence="1">
    <name type="scientific">Ignisphaera aggregans</name>
    <dbReference type="NCBI Taxonomy" id="334771"/>
    <lineage>
        <taxon>Archaea</taxon>
        <taxon>Thermoproteota</taxon>
        <taxon>Thermoprotei</taxon>
        <taxon>Desulfurococcales</taxon>
        <taxon>Desulfurococcaceae</taxon>
        <taxon>Ignisphaera</taxon>
    </lineage>
</organism>
<name>A0A7J3I9Q1_9CREN</name>
<dbReference type="EMBL" id="DTAI01000243">
    <property type="protein sequence ID" value="HGN37499.1"/>
    <property type="molecule type" value="Genomic_DNA"/>
</dbReference>
<evidence type="ECO:0000313" key="2">
    <source>
        <dbReference type="EMBL" id="HGQ18098.1"/>
    </source>
</evidence>
<dbReference type="EMBL" id="DTBZ01000076">
    <property type="protein sequence ID" value="HGQ18098.1"/>
    <property type="molecule type" value="Genomic_DNA"/>
</dbReference>
<sequence>MKNFVKDPTIVFMSIEEAKLLGANIINYTLDLDKDITYSAISFEYIASIDELIPIAIIVQPADNLLENITISTISSLLSNIGGYMYGSGNSIGILIPVENELDLYNKIALTIPRIIKQLLGKDVKPTVTGYSIETV</sequence>
<dbReference type="AlphaFoldDB" id="A0A7J3I9Q1"/>